<dbReference type="Proteomes" id="UP001500443">
    <property type="component" value="Unassembled WGS sequence"/>
</dbReference>
<organism evidence="2 3">
    <name type="scientific">Streptomyces synnematoformans</name>
    <dbReference type="NCBI Taxonomy" id="415721"/>
    <lineage>
        <taxon>Bacteria</taxon>
        <taxon>Bacillati</taxon>
        <taxon>Actinomycetota</taxon>
        <taxon>Actinomycetes</taxon>
        <taxon>Kitasatosporales</taxon>
        <taxon>Streptomycetaceae</taxon>
        <taxon>Streptomyces</taxon>
    </lineage>
</organism>
<name>A0ABN2XWC3_9ACTN</name>
<evidence type="ECO:0000313" key="3">
    <source>
        <dbReference type="Proteomes" id="UP001500443"/>
    </source>
</evidence>
<sequence length="174" mass="20439">MLLDGDSWRARMNNFRSEAWRLETLPQYLVPQEAEELEQWRAGKRLDPLTHSDEYTDDLKRLRSEGKRKGRVHIVSRPLSEYLRFEFSQYYEANVRAGDEIRILDVTDRPNPLAGVQDFWMFDQESVVLMNYKPDGTQINRELYDGDVARFVEYQQIAVAASVPYLEYVKGLGL</sequence>
<proteinExistence type="predicted"/>
<reference evidence="2 3" key="1">
    <citation type="journal article" date="2019" name="Int. J. Syst. Evol. Microbiol.">
        <title>The Global Catalogue of Microorganisms (GCM) 10K type strain sequencing project: providing services to taxonomists for standard genome sequencing and annotation.</title>
        <authorList>
            <consortium name="The Broad Institute Genomics Platform"/>
            <consortium name="The Broad Institute Genome Sequencing Center for Infectious Disease"/>
            <person name="Wu L."/>
            <person name="Ma J."/>
        </authorList>
    </citation>
    <scope>NUCLEOTIDE SEQUENCE [LARGE SCALE GENOMIC DNA]</scope>
    <source>
        <strain evidence="2 3">JCM 15481</strain>
    </source>
</reference>
<feature type="domain" description="DUF6879" evidence="1">
    <location>
        <begin position="7"/>
        <end position="169"/>
    </location>
</feature>
<dbReference type="EMBL" id="BAAAPF010000033">
    <property type="protein sequence ID" value="GAA2116657.1"/>
    <property type="molecule type" value="Genomic_DNA"/>
</dbReference>
<dbReference type="Pfam" id="PF21806">
    <property type="entry name" value="DUF6879"/>
    <property type="match status" value="1"/>
</dbReference>
<protein>
    <recommendedName>
        <fullName evidence="1">DUF6879 domain-containing protein</fullName>
    </recommendedName>
</protein>
<evidence type="ECO:0000259" key="1">
    <source>
        <dbReference type="Pfam" id="PF21806"/>
    </source>
</evidence>
<comment type="caution">
    <text evidence="2">The sequence shown here is derived from an EMBL/GenBank/DDBJ whole genome shotgun (WGS) entry which is preliminary data.</text>
</comment>
<keyword evidence="3" id="KW-1185">Reference proteome</keyword>
<gene>
    <name evidence="2" type="ORF">GCM10009802_17230</name>
</gene>
<dbReference type="RefSeq" id="WP_344289210.1">
    <property type="nucleotide sequence ID" value="NZ_BAAAPF010000033.1"/>
</dbReference>
<accession>A0ABN2XWC3</accession>
<evidence type="ECO:0000313" key="2">
    <source>
        <dbReference type="EMBL" id="GAA2116657.1"/>
    </source>
</evidence>
<dbReference type="InterPro" id="IPR049244">
    <property type="entry name" value="DUF6879"/>
</dbReference>